<evidence type="ECO:0000256" key="4">
    <source>
        <dbReference type="ARBA" id="ARBA00022729"/>
    </source>
</evidence>
<organism evidence="11 12">
    <name type="scientific">Pseudopedobacter saltans (strain ATCC 51119 / DSM 12145 / JCM 21818 / CCUG 39354 / LMG 10337 / NBRC 100064 / NCIMB 13643)</name>
    <name type="common">Pedobacter saltans</name>
    <dbReference type="NCBI Taxonomy" id="762903"/>
    <lineage>
        <taxon>Bacteria</taxon>
        <taxon>Pseudomonadati</taxon>
        <taxon>Bacteroidota</taxon>
        <taxon>Sphingobacteriia</taxon>
        <taxon>Sphingobacteriales</taxon>
        <taxon>Sphingobacteriaceae</taxon>
        <taxon>Pseudopedobacter</taxon>
    </lineage>
</organism>
<dbReference type="GO" id="GO:0006508">
    <property type="term" value="P:proteolysis"/>
    <property type="evidence" value="ECO:0007669"/>
    <property type="project" value="UniProtKB-KW"/>
</dbReference>
<dbReference type="STRING" id="762903.Pedsa_0499"/>
<keyword evidence="12" id="KW-1185">Reference proteome</keyword>
<dbReference type="Gene3D" id="3.40.390.10">
    <property type="entry name" value="Collagenase (Catalytic Domain)"/>
    <property type="match status" value="1"/>
</dbReference>
<dbReference type="HOGENOM" id="CLU_576036_0_0_10"/>
<dbReference type="Pfam" id="PF05572">
    <property type="entry name" value="Peptidase_M43"/>
    <property type="match status" value="1"/>
</dbReference>
<feature type="domain" description="Peptidase M43 pregnancy-associated plasma-A" evidence="9">
    <location>
        <begin position="166"/>
        <end position="263"/>
    </location>
</feature>
<evidence type="ECO:0000256" key="1">
    <source>
        <dbReference type="ARBA" id="ARBA00008721"/>
    </source>
</evidence>
<keyword evidence="8" id="KW-1015">Disulfide bond</keyword>
<evidence type="ECO:0000313" key="12">
    <source>
        <dbReference type="Proteomes" id="UP000000310"/>
    </source>
</evidence>
<dbReference type="Pfam" id="PF18962">
    <property type="entry name" value="Por_Secre_tail"/>
    <property type="match status" value="1"/>
</dbReference>
<evidence type="ECO:0000313" key="11">
    <source>
        <dbReference type="EMBL" id="ADY51080.1"/>
    </source>
</evidence>
<dbReference type="OrthoDB" id="6385856at2"/>
<keyword evidence="7" id="KW-0482">Metalloprotease</keyword>
<evidence type="ECO:0008006" key="13">
    <source>
        <dbReference type="Google" id="ProtNLM"/>
    </source>
</evidence>
<feature type="domain" description="Secretion system C-terminal sorting" evidence="10">
    <location>
        <begin position="453"/>
        <end position="534"/>
    </location>
</feature>
<gene>
    <name evidence="11" type="ordered locus">Pedsa_0499</name>
</gene>
<evidence type="ECO:0000256" key="5">
    <source>
        <dbReference type="ARBA" id="ARBA00022801"/>
    </source>
</evidence>
<name>F0S6K4_PSESL</name>
<dbReference type="GO" id="GO:0008237">
    <property type="term" value="F:metallopeptidase activity"/>
    <property type="evidence" value="ECO:0007669"/>
    <property type="project" value="UniProtKB-KW"/>
</dbReference>
<keyword evidence="4" id="KW-0732">Signal</keyword>
<evidence type="ECO:0000256" key="8">
    <source>
        <dbReference type="ARBA" id="ARBA00023157"/>
    </source>
</evidence>
<dbReference type="SUPFAM" id="SSF55486">
    <property type="entry name" value="Metalloproteases ('zincins'), catalytic domain"/>
    <property type="match status" value="1"/>
</dbReference>
<keyword evidence="6" id="KW-0862">Zinc</keyword>
<evidence type="ECO:0000259" key="9">
    <source>
        <dbReference type="Pfam" id="PF05572"/>
    </source>
</evidence>
<dbReference type="PANTHER" id="PTHR47466:SF1">
    <property type="entry name" value="METALLOPROTEASE MEP1 (AFU_ORTHOLOGUE AFUA_1G07730)-RELATED"/>
    <property type="match status" value="1"/>
</dbReference>
<accession>F0S6K4</accession>
<dbReference type="PANTHER" id="PTHR47466">
    <property type="match status" value="1"/>
</dbReference>
<evidence type="ECO:0000256" key="7">
    <source>
        <dbReference type="ARBA" id="ARBA00023049"/>
    </source>
</evidence>
<reference evidence="12" key="2">
    <citation type="submission" date="2011-02" db="EMBL/GenBank/DDBJ databases">
        <title>The complete genome of Pedobacter saltans DSM 12145.</title>
        <authorList>
            <consortium name="US DOE Joint Genome Institute (JGI-PGF)"/>
            <person name="Lucas S."/>
            <person name="Copeland A."/>
            <person name="Lapidus A."/>
            <person name="Bruce D."/>
            <person name="Goodwin L."/>
            <person name="Pitluck S."/>
            <person name="Kyrpides N."/>
            <person name="Mavromatis K."/>
            <person name="Pagani I."/>
            <person name="Ivanova N."/>
            <person name="Ovchinnikova G."/>
            <person name="Lu M."/>
            <person name="Detter J.C."/>
            <person name="Han C."/>
            <person name="Land M."/>
            <person name="Hauser L."/>
            <person name="Markowitz V."/>
            <person name="Cheng J.-F."/>
            <person name="Hugenholtz P."/>
            <person name="Woyke T."/>
            <person name="Wu D."/>
            <person name="Tindall B."/>
            <person name="Pomrenke H.G."/>
            <person name="Brambilla E."/>
            <person name="Klenk H.-P."/>
            <person name="Eisen J.A."/>
        </authorList>
    </citation>
    <scope>NUCLEOTIDE SEQUENCE [LARGE SCALE GENOMIC DNA]</scope>
    <source>
        <strain evidence="12">ATCC 51119 / DSM 12145 / JCM 21818 / LMG 10337 / NBRC 100064 / NCIMB 13643</strain>
    </source>
</reference>
<dbReference type="KEGG" id="psn:Pedsa_0499"/>
<keyword evidence="2" id="KW-0645">Protease</keyword>
<sequence length="537" mass="59254">MKKIYCFFLLLFFINHNLYSQIQECEIFKSTNISSKEEGTSSKSATISSYLSSTYVICINVKFHIIRKTDGTGGFDSSSLDCIIKNLNEAYNKHNFRFNYSGYDYINNSEYYDIPIDKTLSDITVDNISSTSNVSNMLNIYLVNSARFAGIASLKNNWTVIRNDYALETTTVHEVGHCFNLKHTFNEAGLPAETALNCTTAADELCDTPPDYGISDSDVNYFCGYSGTSSGDFSIIIKNYMSYSRKSCRTEFTPGQVNRMRTAFSNTTKLQNIVGTNCLITSISGLDRICNAQNYSLLNAGTIFSVYWTTSGDISISGSNSSSTVTVVPNPSSSGAGILTGTYTTSCGTFSVSKSIVNSNNFNTGIIGGESYYVPTNSQLLFYVSNYHPDAINYTWSLSPSYYGSISGMGASADAYIYNTGSFSVICTITTPCGSYDVYDFHEAQYSPFSLSVYPNPTSTELNIEIKSNKDDQLLSKMSSSKIIEATLYNNYGENVLSGKSLGKLTLNTSNLPNGTYYLHFKDYNGKLIKQQIIIKH</sequence>
<dbReference type="NCBIfam" id="TIGR04183">
    <property type="entry name" value="Por_Secre_tail"/>
    <property type="match status" value="1"/>
</dbReference>
<comment type="similarity">
    <text evidence="1">Belongs to the peptidase M43B family.</text>
</comment>
<dbReference type="eggNOG" id="COG1404">
    <property type="taxonomic scope" value="Bacteria"/>
</dbReference>
<evidence type="ECO:0000256" key="2">
    <source>
        <dbReference type="ARBA" id="ARBA00022670"/>
    </source>
</evidence>
<dbReference type="eggNOG" id="COG1361">
    <property type="taxonomic scope" value="Bacteria"/>
</dbReference>
<evidence type="ECO:0000259" key="10">
    <source>
        <dbReference type="Pfam" id="PF18962"/>
    </source>
</evidence>
<dbReference type="AlphaFoldDB" id="F0S6K4"/>
<proteinExistence type="inferred from homology"/>
<dbReference type="RefSeq" id="WP_013631583.1">
    <property type="nucleotide sequence ID" value="NC_015177.1"/>
</dbReference>
<dbReference type="EMBL" id="CP002545">
    <property type="protein sequence ID" value="ADY51080.1"/>
    <property type="molecule type" value="Genomic_DNA"/>
</dbReference>
<dbReference type="InterPro" id="IPR024079">
    <property type="entry name" value="MetalloPept_cat_dom_sf"/>
</dbReference>
<dbReference type="InterPro" id="IPR008754">
    <property type="entry name" value="Peptidase_M43"/>
</dbReference>
<keyword evidence="5" id="KW-0378">Hydrolase</keyword>
<evidence type="ECO:0000256" key="3">
    <source>
        <dbReference type="ARBA" id="ARBA00022723"/>
    </source>
</evidence>
<evidence type="ECO:0000256" key="6">
    <source>
        <dbReference type="ARBA" id="ARBA00022833"/>
    </source>
</evidence>
<reference evidence="11 12" key="1">
    <citation type="journal article" date="2011" name="Stand. Genomic Sci.">
        <title>Complete genome sequence of the gliding, heparinolytic Pedobacter saltans type strain (113).</title>
        <authorList>
            <person name="Liolios K."/>
            <person name="Sikorski J."/>
            <person name="Lu M."/>
            <person name="Nolan M."/>
            <person name="Lapidus A."/>
            <person name="Lucas S."/>
            <person name="Hammon N."/>
            <person name="Deshpande S."/>
            <person name="Cheng J.F."/>
            <person name="Tapia R."/>
            <person name="Han C."/>
            <person name="Goodwin L."/>
            <person name="Pitluck S."/>
            <person name="Huntemann M."/>
            <person name="Ivanova N."/>
            <person name="Pagani I."/>
            <person name="Mavromatis K."/>
            <person name="Ovchinikova G."/>
            <person name="Pati A."/>
            <person name="Chen A."/>
            <person name="Palaniappan K."/>
            <person name="Land M."/>
            <person name="Hauser L."/>
            <person name="Brambilla E.M."/>
            <person name="Kotsyurbenko O."/>
            <person name="Rohde M."/>
            <person name="Tindall B.J."/>
            <person name="Abt B."/>
            <person name="Goker M."/>
            <person name="Detter J.C."/>
            <person name="Woyke T."/>
            <person name="Bristow J."/>
            <person name="Eisen J.A."/>
            <person name="Markowitz V."/>
            <person name="Hugenholtz P."/>
            <person name="Klenk H.P."/>
            <person name="Kyrpides N.C."/>
        </authorList>
    </citation>
    <scope>NUCLEOTIDE SEQUENCE [LARGE SCALE GENOMIC DNA]</scope>
    <source>
        <strain evidence="12">ATCC 51119 / DSM 12145 / JCM 21818 / LMG 10337 / NBRC 100064 / NCIMB 13643</strain>
    </source>
</reference>
<keyword evidence="3" id="KW-0479">Metal-binding</keyword>
<protein>
    <recommendedName>
        <fullName evidence="13">Secretion system C-terminal sorting domain-containing protein</fullName>
    </recommendedName>
</protein>
<dbReference type="InterPro" id="IPR026444">
    <property type="entry name" value="Secre_tail"/>
</dbReference>
<dbReference type="GO" id="GO:0046872">
    <property type="term" value="F:metal ion binding"/>
    <property type="evidence" value="ECO:0007669"/>
    <property type="project" value="UniProtKB-KW"/>
</dbReference>
<dbReference type="Proteomes" id="UP000000310">
    <property type="component" value="Chromosome"/>
</dbReference>